<dbReference type="Proteomes" id="UP001278766">
    <property type="component" value="Unassembled WGS sequence"/>
</dbReference>
<evidence type="ECO:0000256" key="1">
    <source>
        <dbReference type="SAM" id="MobiDB-lite"/>
    </source>
</evidence>
<dbReference type="EMBL" id="JAUEPN010000002">
    <property type="protein sequence ID" value="KAK3298127.1"/>
    <property type="molecule type" value="Genomic_DNA"/>
</dbReference>
<dbReference type="GeneID" id="87845523"/>
<feature type="compositionally biased region" description="Polar residues" evidence="1">
    <location>
        <begin position="1"/>
        <end position="18"/>
    </location>
</feature>
<keyword evidence="3" id="KW-1185">Reference proteome</keyword>
<reference evidence="2" key="1">
    <citation type="journal article" date="2023" name="Mol. Phylogenet. Evol.">
        <title>Genome-scale phylogeny and comparative genomics of the fungal order Sordariales.</title>
        <authorList>
            <person name="Hensen N."/>
            <person name="Bonometti L."/>
            <person name="Westerberg I."/>
            <person name="Brannstrom I.O."/>
            <person name="Guillou S."/>
            <person name="Cros-Aarteil S."/>
            <person name="Calhoun S."/>
            <person name="Haridas S."/>
            <person name="Kuo A."/>
            <person name="Mondo S."/>
            <person name="Pangilinan J."/>
            <person name="Riley R."/>
            <person name="LaButti K."/>
            <person name="Andreopoulos B."/>
            <person name="Lipzen A."/>
            <person name="Chen C."/>
            <person name="Yan M."/>
            <person name="Daum C."/>
            <person name="Ng V."/>
            <person name="Clum A."/>
            <person name="Steindorff A."/>
            <person name="Ohm R.A."/>
            <person name="Martin F."/>
            <person name="Silar P."/>
            <person name="Natvig D.O."/>
            <person name="Lalanne C."/>
            <person name="Gautier V."/>
            <person name="Ament-Velasquez S.L."/>
            <person name="Kruys A."/>
            <person name="Hutchinson M.I."/>
            <person name="Powell A.J."/>
            <person name="Barry K."/>
            <person name="Miller A.N."/>
            <person name="Grigoriev I.V."/>
            <person name="Debuchy R."/>
            <person name="Gladieux P."/>
            <person name="Hiltunen Thoren M."/>
            <person name="Johannesson H."/>
        </authorList>
    </citation>
    <scope>NUCLEOTIDE SEQUENCE</scope>
    <source>
        <strain evidence="2">CBS 168.71</strain>
    </source>
</reference>
<sequence length="366" mass="39807">MAGNSNRSYTTHGGSSNPMAPESGAASRPPVVPTPETQDLYNKWRQAYEETLNEESLRNVQNLHGAHLQLPSSSQTTTSRSPSNASTTYSVSQAMDGMNVGDLPQKQKPGRRGPLTGVQQLRANLMRKLGACADCRARRVPCKNHHNFALFEEGYQAAKQETRSLVDTAQHVETTTPYQARLGNPSDLAGVGGGQSALAHGPQGAVDDGYPTDFDPLQDTEPGSRPDLDPILALLQDAQLPVSNPADQYRPIPQVTQQPELVAIGKQVAPYSKEWTCFGGITSWNTSPSNGALEPCREKLPGLPALNLHFATSHQPGVYGQSYTWACVTCQVQVLEIGGLRWCAACQQITDWEMWYWGQVPMTEPP</sequence>
<organism evidence="2 3">
    <name type="scientific">Chaetomium fimeti</name>
    <dbReference type="NCBI Taxonomy" id="1854472"/>
    <lineage>
        <taxon>Eukaryota</taxon>
        <taxon>Fungi</taxon>
        <taxon>Dikarya</taxon>
        <taxon>Ascomycota</taxon>
        <taxon>Pezizomycotina</taxon>
        <taxon>Sordariomycetes</taxon>
        <taxon>Sordariomycetidae</taxon>
        <taxon>Sordariales</taxon>
        <taxon>Chaetomiaceae</taxon>
        <taxon>Chaetomium</taxon>
    </lineage>
</organism>
<evidence type="ECO:0000313" key="2">
    <source>
        <dbReference type="EMBL" id="KAK3298127.1"/>
    </source>
</evidence>
<feature type="compositionally biased region" description="Low complexity" evidence="1">
    <location>
        <begin position="69"/>
        <end position="83"/>
    </location>
</feature>
<feature type="region of interest" description="Disordered" evidence="1">
    <location>
        <begin position="1"/>
        <end position="45"/>
    </location>
</feature>
<feature type="compositionally biased region" description="Polar residues" evidence="1">
    <location>
        <begin position="84"/>
        <end position="93"/>
    </location>
</feature>
<accession>A0AAE0LUM2</accession>
<reference evidence="2" key="2">
    <citation type="submission" date="2023-06" db="EMBL/GenBank/DDBJ databases">
        <authorList>
            <consortium name="Lawrence Berkeley National Laboratory"/>
            <person name="Haridas S."/>
            <person name="Hensen N."/>
            <person name="Bonometti L."/>
            <person name="Westerberg I."/>
            <person name="Brannstrom I.O."/>
            <person name="Guillou S."/>
            <person name="Cros-Aarteil S."/>
            <person name="Calhoun S."/>
            <person name="Kuo A."/>
            <person name="Mondo S."/>
            <person name="Pangilinan J."/>
            <person name="Riley R."/>
            <person name="Labutti K."/>
            <person name="Andreopoulos B."/>
            <person name="Lipzen A."/>
            <person name="Chen C."/>
            <person name="Yanf M."/>
            <person name="Daum C."/>
            <person name="Ng V."/>
            <person name="Clum A."/>
            <person name="Steindorff A."/>
            <person name="Ohm R."/>
            <person name="Martin F."/>
            <person name="Silar P."/>
            <person name="Natvig D."/>
            <person name="Lalanne C."/>
            <person name="Gautier V."/>
            <person name="Ament-Velasquez S.L."/>
            <person name="Kruys A."/>
            <person name="Hutchinson M.I."/>
            <person name="Powell A.J."/>
            <person name="Barry K."/>
            <person name="Miller A.N."/>
            <person name="Grigoriev I.V."/>
            <person name="Debuchy R."/>
            <person name="Gladieux P."/>
            <person name="Thoren M.H."/>
            <person name="Johannesson H."/>
        </authorList>
    </citation>
    <scope>NUCLEOTIDE SEQUENCE</scope>
    <source>
        <strain evidence="2">CBS 168.71</strain>
    </source>
</reference>
<dbReference type="RefSeq" id="XP_062661641.1">
    <property type="nucleotide sequence ID" value="XM_062808575.1"/>
</dbReference>
<feature type="region of interest" description="Disordered" evidence="1">
    <location>
        <begin position="69"/>
        <end position="115"/>
    </location>
</feature>
<gene>
    <name evidence="2" type="ORF">B0H64DRAFT_65540</name>
</gene>
<comment type="caution">
    <text evidence="2">The sequence shown here is derived from an EMBL/GenBank/DDBJ whole genome shotgun (WGS) entry which is preliminary data.</text>
</comment>
<evidence type="ECO:0000313" key="3">
    <source>
        <dbReference type="Proteomes" id="UP001278766"/>
    </source>
</evidence>
<name>A0AAE0LUM2_9PEZI</name>
<dbReference type="AlphaFoldDB" id="A0AAE0LUM2"/>
<proteinExistence type="predicted"/>
<feature type="region of interest" description="Disordered" evidence="1">
    <location>
        <begin position="179"/>
        <end position="224"/>
    </location>
</feature>
<protein>
    <submittedName>
        <fullName evidence="2">Uncharacterized protein</fullName>
    </submittedName>
</protein>